<dbReference type="HOGENOM" id="CLU_075838_3_0_1"/>
<reference evidence="3" key="1">
    <citation type="journal article" date="2012" name="PLoS Genet.">
        <title>The genomes of the fungal plant pathogens Cladosporium fulvum and Dothistroma septosporum reveal adaptation to different hosts and lifestyles but also signatures of common ancestry.</title>
        <authorList>
            <person name="de Wit P.J.G.M."/>
            <person name="van der Burgt A."/>
            <person name="Oekmen B."/>
            <person name="Stergiopoulos I."/>
            <person name="Abd-Elsalam K.A."/>
            <person name="Aerts A.L."/>
            <person name="Bahkali A.H."/>
            <person name="Beenen H.G."/>
            <person name="Chettri P."/>
            <person name="Cox M.P."/>
            <person name="Datema E."/>
            <person name="de Vries R.P."/>
            <person name="Dhillon B."/>
            <person name="Ganley A.R."/>
            <person name="Griffiths S.A."/>
            <person name="Guo Y."/>
            <person name="Hamelin R.C."/>
            <person name="Henrissat B."/>
            <person name="Kabir M.S."/>
            <person name="Jashni M.K."/>
            <person name="Kema G."/>
            <person name="Klaubauf S."/>
            <person name="Lapidus A."/>
            <person name="Levasseur A."/>
            <person name="Lindquist E."/>
            <person name="Mehrabi R."/>
            <person name="Ohm R.A."/>
            <person name="Owen T.J."/>
            <person name="Salamov A."/>
            <person name="Schwelm A."/>
            <person name="Schijlen E."/>
            <person name="Sun H."/>
            <person name="van den Burg H.A."/>
            <person name="van Ham R.C.H.J."/>
            <person name="Zhang S."/>
            <person name="Goodwin S.B."/>
            <person name="Grigoriev I.V."/>
            <person name="Collemare J."/>
            <person name="Bradshaw R.E."/>
        </authorList>
    </citation>
    <scope>NUCLEOTIDE SEQUENCE [LARGE SCALE GENOMIC DNA]</scope>
    <source>
        <strain evidence="3">NZE10 / CBS 128990</strain>
    </source>
</reference>
<evidence type="ECO:0000313" key="2">
    <source>
        <dbReference type="EMBL" id="EME39222.1"/>
    </source>
</evidence>
<reference evidence="2 3" key="2">
    <citation type="journal article" date="2012" name="PLoS Pathog.">
        <title>Diverse lifestyles and strategies of plant pathogenesis encoded in the genomes of eighteen Dothideomycetes fungi.</title>
        <authorList>
            <person name="Ohm R.A."/>
            <person name="Feau N."/>
            <person name="Henrissat B."/>
            <person name="Schoch C.L."/>
            <person name="Horwitz B.A."/>
            <person name="Barry K.W."/>
            <person name="Condon B.J."/>
            <person name="Copeland A.C."/>
            <person name="Dhillon B."/>
            <person name="Glaser F."/>
            <person name="Hesse C.N."/>
            <person name="Kosti I."/>
            <person name="LaButti K."/>
            <person name="Lindquist E.A."/>
            <person name="Lucas S."/>
            <person name="Salamov A.A."/>
            <person name="Bradshaw R.E."/>
            <person name="Ciuffetti L."/>
            <person name="Hamelin R.C."/>
            <person name="Kema G.H.J."/>
            <person name="Lawrence C."/>
            <person name="Scott J.A."/>
            <person name="Spatafora J.W."/>
            <person name="Turgeon B.G."/>
            <person name="de Wit P.J.G.M."/>
            <person name="Zhong S."/>
            <person name="Goodwin S.B."/>
            <person name="Grigoriev I.V."/>
        </authorList>
    </citation>
    <scope>NUCLEOTIDE SEQUENCE [LARGE SCALE GENOMIC DNA]</scope>
    <source>
        <strain evidence="3">NZE10 / CBS 128990</strain>
    </source>
</reference>
<accession>M2XIC4</accession>
<proteinExistence type="predicted"/>
<protein>
    <recommendedName>
        <fullName evidence="1">C2H2-type domain-containing protein</fullName>
    </recommendedName>
</protein>
<dbReference type="OMA" id="AMCYQWK"/>
<dbReference type="EMBL" id="KB446545">
    <property type="protein sequence ID" value="EME39222.1"/>
    <property type="molecule type" value="Genomic_DNA"/>
</dbReference>
<dbReference type="SUPFAM" id="SSF57667">
    <property type="entry name" value="beta-beta-alpha zinc fingers"/>
    <property type="match status" value="1"/>
</dbReference>
<dbReference type="Proteomes" id="UP000016933">
    <property type="component" value="Unassembled WGS sequence"/>
</dbReference>
<dbReference type="InterPro" id="IPR036236">
    <property type="entry name" value="Znf_C2H2_sf"/>
</dbReference>
<organism evidence="2 3">
    <name type="scientific">Dothistroma septosporum (strain NZE10 / CBS 128990)</name>
    <name type="common">Red band needle blight fungus</name>
    <name type="synonym">Mycosphaerella pini</name>
    <dbReference type="NCBI Taxonomy" id="675120"/>
    <lineage>
        <taxon>Eukaryota</taxon>
        <taxon>Fungi</taxon>
        <taxon>Dikarya</taxon>
        <taxon>Ascomycota</taxon>
        <taxon>Pezizomycotina</taxon>
        <taxon>Dothideomycetes</taxon>
        <taxon>Dothideomycetidae</taxon>
        <taxon>Mycosphaerellales</taxon>
        <taxon>Mycosphaerellaceae</taxon>
        <taxon>Dothistroma</taxon>
    </lineage>
</organism>
<dbReference type="InterPro" id="IPR013087">
    <property type="entry name" value="Znf_C2H2_type"/>
</dbReference>
<sequence length="181" mass="20365">MHLPPSPHNVANLDQAFSALTLSAQTAHRCNTCSQPLSSQNALDHHKITHLPKTVNCLACPRKFRRYADVLIHLEAGTCSSGTNLRSLNRLAAMCYQWKKYVAKEFRQQLLERDVAYRVWGEGPFKCPRCGEEFPLLSSLAMHVWSPTPQCGQGMNGGAMGKLKRWLGKKLFPFRAGWRTA</sequence>
<dbReference type="Pfam" id="PF13912">
    <property type="entry name" value="zf-C2H2_6"/>
    <property type="match status" value="1"/>
</dbReference>
<dbReference type="PROSITE" id="PS00028">
    <property type="entry name" value="ZINC_FINGER_C2H2_1"/>
    <property type="match status" value="1"/>
</dbReference>
<evidence type="ECO:0000259" key="1">
    <source>
        <dbReference type="PROSITE" id="PS00028"/>
    </source>
</evidence>
<dbReference type="OrthoDB" id="6105938at2759"/>
<feature type="domain" description="C2H2-type" evidence="1">
    <location>
        <begin position="30"/>
        <end position="50"/>
    </location>
</feature>
<dbReference type="AlphaFoldDB" id="M2XIC4"/>
<name>M2XIC4_DOTSN</name>
<dbReference type="Gene3D" id="3.30.160.60">
    <property type="entry name" value="Classic Zinc Finger"/>
    <property type="match status" value="1"/>
</dbReference>
<gene>
    <name evidence="2" type="ORF">DOTSEDRAFT_159406</name>
</gene>
<dbReference type="STRING" id="675120.M2XIC4"/>
<keyword evidence="3" id="KW-1185">Reference proteome</keyword>
<dbReference type="eggNOG" id="KOG1721">
    <property type="taxonomic scope" value="Eukaryota"/>
</dbReference>
<evidence type="ECO:0000313" key="3">
    <source>
        <dbReference type="Proteomes" id="UP000016933"/>
    </source>
</evidence>